<dbReference type="EMBL" id="JAZHXJ010001202">
    <property type="protein sequence ID" value="KAL1845202.1"/>
    <property type="molecule type" value="Genomic_DNA"/>
</dbReference>
<keyword evidence="2" id="KW-1185">Reference proteome</keyword>
<sequence>MAHSKRHDSAVYQHMQCIPTEAFPISRISLDIGRSLGHLHLTSLRRWHVTILPPLPFSFCHTRLSQAKCACNGTFHAILPTTACPKANVGTGLVGLGVNRRPVSQHVFCLRFAASLLRGMGAICVKDGLLTSSAPPHEPTCPLVPACASRV</sequence>
<organism evidence="1 2">
    <name type="scientific">Phialemonium thermophilum</name>
    <dbReference type="NCBI Taxonomy" id="223376"/>
    <lineage>
        <taxon>Eukaryota</taxon>
        <taxon>Fungi</taxon>
        <taxon>Dikarya</taxon>
        <taxon>Ascomycota</taxon>
        <taxon>Pezizomycotina</taxon>
        <taxon>Sordariomycetes</taxon>
        <taxon>Sordariomycetidae</taxon>
        <taxon>Cephalothecales</taxon>
        <taxon>Cephalothecaceae</taxon>
        <taxon>Phialemonium</taxon>
    </lineage>
</organism>
<accession>A0ABR3VU57</accession>
<proteinExistence type="predicted"/>
<comment type="caution">
    <text evidence="1">The sequence shown here is derived from an EMBL/GenBank/DDBJ whole genome shotgun (WGS) entry which is preliminary data.</text>
</comment>
<protein>
    <submittedName>
        <fullName evidence="1">Uncharacterized protein</fullName>
    </submittedName>
</protein>
<reference evidence="1 2" key="1">
    <citation type="journal article" date="2024" name="Commun. Biol.">
        <title>Comparative genomic analysis of thermophilic fungi reveals convergent evolutionary adaptations and gene losses.</title>
        <authorList>
            <person name="Steindorff A.S."/>
            <person name="Aguilar-Pontes M.V."/>
            <person name="Robinson A.J."/>
            <person name="Andreopoulos B."/>
            <person name="LaButti K."/>
            <person name="Kuo A."/>
            <person name="Mondo S."/>
            <person name="Riley R."/>
            <person name="Otillar R."/>
            <person name="Haridas S."/>
            <person name="Lipzen A."/>
            <person name="Grimwood J."/>
            <person name="Schmutz J."/>
            <person name="Clum A."/>
            <person name="Reid I.D."/>
            <person name="Moisan M.C."/>
            <person name="Butler G."/>
            <person name="Nguyen T.T.M."/>
            <person name="Dewar K."/>
            <person name="Conant G."/>
            <person name="Drula E."/>
            <person name="Henrissat B."/>
            <person name="Hansel C."/>
            <person name="Singer S."/>
            <person name="Hutchinson M.I."/>
            <person name="de Vries R.P."/>
            <person name="Natvig D.O."/>
            <person name="Powell A.J."/>
            <person name="Tsang A."/>
            <person name="Grigoriev I.V."/>
        </authorList>
    </citation>
    <scope>NUCLEOTIDE SEQUENCE [LARGE SCALE GENOMIC DNA]</scope>
    <source>
        <strain evidence="1 2">ATCC 24622</strain>
    </source>
</reference>
<name>A0ABR3VU57_9PEZI</name>
<dbReference type="Proteomes" id="UP001586593">
    <property type="component" value="Unassembled WGS sequence"/>
</dbReference>
<evidence type="ECO:0000313" key="2">
    <source>
        <dbReference type="Proteomes" id="UP001586593"/>
    </source>
</evidence>
<evidence type="ECO:0000313" key="1">
    <source>
        <dbReference type="EMBL" id="KAL1845202.1"/>
    </source>
</evidence>
<gene>
    <name evidence="1" type="ORF">VTK73DRAFT_930</name>
</gene>